<dbReference type="RefSeq" id="WP_220641611.1">
    <property type="nucleotide sequence ID" value="NZ_CP080429.1"/>
</dbReference>
<accession>A0ABX8VE19</accession>
<evidence type="ECO:0000313" key="4">
    <source>
        <dbReference type="EMBL" id="QYJ69276.1"/>
    </source>
</evidence>
<dbReference type="Proteomes" id="UP000825381">
    <property type="component" value="Chromosome"/>
</dbReference>
<protein>
    <submittedName>
        <fullName evidence="4">T9SS type A sorting domain-containing protein</fullName>
    </submittedName>
</protein>
<dbReference type="InterPro" id="IPR026444">
    <property type="entry name" value="Secre_tail"/>
</dbReference>
<dbReference type="Pfam" id="PF18962">
    <property type="entry name" value="Por_Secre_tail"/>
    <property type="match status" value="1"/>
</dbReference>
<evidence type="ECO:0000256" key="2">
    <source>
        <dbReference type="SAM" id="SignalP"/>
    </source>
</evidence>
<proteinExistence type="predicted"/>
<evidence type="ECO:0000313" key="5">
    <source>
        <dbReference type="Proteomes" id="UP000825381"/>
    </source>
</evidence>
<feature type="domain" description="Secretion system C-terminal sorting" evidence="3">
    <location>
        <begin position="192"/>
        <end position="247"/>
    </location>
</feature>
<reference evidence="4 5" key="1">
    <citation type="submission" date="2021-07" db="EMBL/GenBank/DDBJ databases">
        <title>Flavobacterium WSW3-B6 sp.nov, isolated from seaweed.</title>
        <authorList>
            <person name="Muhammad N."/>
            <person name="Ho H."/>
            <person name="Lee Y.-J."/>
            <person name="Nguyen T."/>
            <person name="Ho J."/>
            <person name="Kim S.-G."/>
        </authorList>
    </citation>
    <scope>NUCLEOTIDE SEQUENCE [LARGE SCALE GENOMIC DNA]</scope>
    <source>
        <strain evidence="4 5">WSW3-B6</strain>
    </source>
</reference>
<gene>
    <name evidence="4" type="ORF">K1I41_05135</name>
</gene>
<feature type="chain" id="PRO_5046366566" evidence="2">
    <location>
        <begin position="19"/>
        <end position="253"/>
    </location>
</feature>
<keyword evidence="5" id="KW-1185">Reference proteome</keyword>
<name>A0ABX8VE19_9FLAO</name>
<dbReference type="EMBL" id="CP080429">
    <property type="protein sequence ID" value="QYJ69276.1"/>
    <property type="molecule type" value="Genomic_DNA"/>
</dbReference>
<keyword evidence="1 2" id="KW-0732">Signal</keyword>
<sequence>MKKIILIAGLLLCGLTQAQTVTVTGNGETIANNDTVTFNQLSTAEDSSLGNLDLVVTNTSTENITMRMKAVAITNNDTPNNNLQFCVQPQCFNIISEGTTIPTNLPDGGILLAPGASTEGDNHFRNSYAGDDDSMPVSYVIAVITVDGDGNETGELMRFTYVYDSTAASVTDFESLKNAGITLNSTIIKDNMQVDALQNATVAFYNTSGQLIKNAAITSGTQLIDLSSLATAVYIARFTTEDNKTSQIRVVKQ</sequence>
<evidence type="ECO:0000259" key="3">
    <source>
        <dbReference type="Pfam" id="PF18962"/>
    </source>
</evidence>
<feature type="signal peptide" evidence="2">
    <location>
        <begin position="1"/>
        <end position="18"/>
    </location>
</feature>
<organism evidence="4 5">
    <name type="scientific">Flavobacterium litorale</name>
    <dbReference type="NCBI Taxonomy" id="2856519"/>
    <lineage>
        <taxon>Bacteria</taxon>
        <taxon>Pseudomonadati</taxon>
        <taxon>Bacteroidota</taxon>
        <taxon>Flavobacteriia</taxon>
        <taxon>Flavobacteriales</taxon>
        <taxon>Flavobacteriaceae</taxon>
        <taxon>Flavobacterium</taxon>
    </lineage>
</organism>
<dbReference type="NCBIfam" id="TIGR04183">
    <property type="entry name" value="Por_Secre_tail"/>
    <property type="match status" value="1"/>
</dbReference>
<evidence type="ECO:0000256" key="1">
    <source>
        <dbReference type="ARBA" id="ARBA00022729"/>
    </source>
</evidence>